<proteinExistence type="inferred from homology"/>
<dbReference type="OrthoDB" id="421154at2759"/>
<evidence type="ECO:0008006" key="6">
    <source>
        <dbReference type="Google" id="ProtNLM"/>
    </source>
</evidence>
<dbReference type="EMBL" id="OU895877">
    <property type="protein sequence ID" value="CAH1707981.1"/>
    <property type="molecule type" value="Genomic_DNA"/>
</dbReference>
<reference evidence="4" key="2">
    <citation type="submission" date="2022-10" db="EMBL/GenBank/DDBJ databases">
        <authorList>
            <consortium name="ENA_rothamsted_submissions"/>
            <consortium name="culmorum"/>
            <person name="King R."/>
        </authorList>
    </citation>
    <scope>NUCLEOTIDE SEQUENCE</scope>
</reference>
<evidence type="ECO:0000313" key="4">
    <source>
        <dbReference type="EMBL" id="CAH1707981.1"/>
    </source>
</evidence>
<sequence>MENSFSEHSRTSSYDNLQTDSSDLSKVAKNMFQKTKDYLSFEMNQTVAKNIELMKRTSEDVVVTNEDLNQKFRDLEPLMKELEEIETTVNKLENAAYRLDAYTQRLEEKINEYVVQKQQPT</sequence>
<feature type="compositionally biased region" description="Basic and acidic residues" evidence="3">
    <location>
        <begin position="1"/>
        <end position="10"/>
    </location>
</feature>
<evidence type="ECO:0000313" key="5">
    <source>
        <dbReference type="Proteomes" id="UP001153620"/>
    </source>
</evidence>
<dbReference type="AlphaFoldDB" id="A0A9P0IJN5"/>
<reference evidence="4" key="1">
    <citation type="submission" date="2022-01" db="EMBL/GenBank/DDBJ databases">
        <authorList>
            <person name="King R."/>
        </authorList>
    </citation>
    <scope>NUCLEOTIDE SEQUENCE</scope>
</reference>
<keyword evidence="5" id="KW-1185">Reference proteome</keyword>
<evidence type="ECO:0000256" key="3">
    <source>
        <dbReference type="SAM" id="MobiDB-lite"/>
    </source>
</evidence>
<keyword evidence="2" id="KW-0175">Coiled coil</keyword>
<comment type="similarity">
    <text evidence="1">Belongs to the BLOC1S2 family.</text>
</comment>
<dbReference type="GO" id="GO:0016197">
    <property type="term" value="P:endosomal transport"/>
    <property type="evidence" value="ECO:0007669"/>
    <property type="project" value="TreeGrafter"/>
</dbReference>
<dbReference type="GO" id="GO:0032418">
    <property type="term" value="P:lysosome localization"/>
    <property type="evidence" value="ECO:0007669"/>
    <property type="project" value="TreeGrafter"/>
</dbReference>
<protein>
    <recommendedName>
        <fullName evidence="6">Biogenesis of lysosome-related organelles complex 1 subunit 2</fullName>
    </recommendedName>
</protein>
<accession>A0A9P0IJN5</accession>
<dbReference type="GO" id="GO:0099078">
    <property type="term" value="C:BORC complex"/>
    <property type="evidence" value="ECO:0007669"/>
    <property type="project" value="TreeGrafter"/>
</dbReference>
<evidence type="ECO:0000256" key="2">
    <source>
        <dbReference type="SAM" id="Coils"/>
    </source>
</evidence>
<feature type="region of interest" description="Disordered" evidence="3">
    <location>
        <begin position="1"/>
        <end position="20"/>
    </location>
</feature>
<feature type="compositionally biased region" description="Polar residues" evidence="3">
    <location>
        <begin position="11"/>
        <end position="20"/>
    </location>
</feature>
<dbReference type="GO" id="GO:0043015">
    <property type="term" value="F:gamma-tubulin binding"/>
    <property type="evidence" value="ECO:0007669"/>
    <property type="project" value="TreeGrafter"/>
</dbReference>
<dbReference type="GO" id="GO:0031083">
    <property type="term" value="C:BLOC-1 complex"/>
    <property type="evidence" value="ECO:0007669"/>
    <property type="project" value="TreeGrafter"/>
</dbReference>
<dbReference type="Proteomes" id="UP001153620">
    <property type="component" value="Chromosome 1"/>
</dbReference>
<evidence type="ECO:0000256" key="1">
    <source>
        <dbReference type="ARBA" id="ARBA00008468"/>
    </source>
</evidence>
<dbReference type="PANTHER" id="PTHR46479">
    <property type="entry name" value="BIOGENESIS OF LYSOSOME-RELATED ORGANELLES COMPLEX 1 SUBUNIT 2"/>
    <property type="match status" value="1"/>
</dbReference>
<dbReference type="PANTHER" id="PTHR46479:SF1">
    <property type="entry name" value="BIOGENESIS OF LYSOSOME-RELATED ORGANELLES COMPLEX 1 SUBUNIT 2"/>
    <property type="match status" value="1"/>
</dbReference>
<gene>
    <name evidence="4" type="ORF">CHIRRI_LOCUS507</name>
</gene>
<dbReference type="GO" id="GO:0000930">
    <property type="term" value="C:gamma-tubulin complex"/>
    <property type="evidence" value="ECO:0007669"/>
    <property type="project" value="TreeGrafter"/>
</dbReference>
<dbReference type="Pfam" id="PF10046">
    <property type="entry name" value="BLOC1_2"/>
    <property type="match status" value="1"/>
</dbReference>
<name>A0A9P0IJN5_9DIPT</name>
<organism evidence="4 5">
    <name type="scientific">Chironomus riparius</name>
    <dbReference type="NCBI Taxonomy" id="315576"/>
    <lineage>
        <taxon>Eukaryota</taxon>
        <taxon>Metazoa</taxon>
        <taxon>Ecdysozoa</taxon>
        <taxon>Arthropoda</taxon>
        <taxon>Hexapoda</taxon>
        <taxon>Insecta</taxon>
        <taxon>Pterygota</taxon>
        <taxon>Neoptera</taxon>
        <taxon>Endopterygota</taxon>
        <taxon>Diptera</taxon>
        <taxon>Nematocera</taxon>
        <taxon>Chironomoidea</taxon>
        <taxon>Chironomidae</taxon>
        <taxon>Chironominae</taxon>
        <taxon>Chironomus</taxon>
    </lineage>
</organism>
<feature type="coiled-coil region" evidence="2">
    <location>
        <begin position="75"/>
        <end position="119"/>
    </location>
</feature>
<dbReference type="InterPro" id="IPR019269">
    <property type="entry name" value="BLOC1_su2"/>
</dbReference>